<protein>
    <recommendedName>
        <fullName evidence="4">Ig-like domain repeat protein</fullName>
    </recommendedName>
</protein>
<gene>
    <name evidence="2" type="ORF">U2F25_34510</name>
</gene>
<evidence type="ECO:0000313" key="3">
    <source>
        <dbReference type="Proteomes" id="UP001290101"/>
    </source>
</evidence>
<name>A0ABU5JPC3_9ACTN</name>
<feature type="non-terminal residue" evidence="2">
    <location>
        <position position="209"/>
    </location>
</feature>
<organism evidence="2 3">
    <name type="scientific">Micromonospora sicca</name>
    <dbReference type="NCBI Taxonomy" id="2202420"/>
    <lineage>
        <taxon>Bacteria</taxon>
        <taxon>Bacillati</taxon>
        <taxon>Actinomycetota</taxon>
        <taxon>Actinomycetes</taxon>
        <taxon>Micromonosporales</taxon>
        <taxon>Micromonosporaceae</taxon>
        <taxon>Micromonospora</taxon>
    </lineage>
</organism>
<keyword evidence="3" id="KW-1185">Reference proteome</keyword>
<dbReference type="Proteomes" id="UP001290101">
    <property type="component" value="Unassembled WGS sequence"/>
</dbReference>
<accession>A0ABU5JPC3</accession>
<evidence type="ECO:0000256" key="1">
    <source>
        <dbReference type="SAM" id="SignalP"/>
    </source>
</evidence>
<reference evidence="2 3" key="1">
    <citation type="submission" date="2023-12" db="EMBL/GenBank/DDBJ databases">
        <title>Micromonospora sp. nov., isolated from Atacama Desert.</title>
        <authorList>
            <person name="Carro L."/>
            <person name="Golinska P."/>
            <person name="Klenk H.-P."/>
            <person name="Goodfellow M."/>
        </authorList>
    </citation>
    <scope>NUCLEOTIDE SEQUENCE [LARGE SCALE GENOMIC DNA]</scope>
    <source>
        <strain evidence="2 3">4G53</strain>
    </source>
</reference>
<keyword evidence="1" id="KW-0732">Signal</keyword>
<evidence type="ECO:0000313" key="2">
    <source>
        <dbReference type="EMBL" id="MDZ5494498.1"/>
    </source>
</evidence>
<feature type="chain" id="PRO_5045139059" description="Ig-like domain repeat protein" evidence="1">
    <location>
        <begin position="29"/>
        <end position="209"/>
    </location>
</feature>
<dbReference type="RefSeq" id="WP_322443963.1">
    <property type="nucleotide sequence ID" value="NZ_JAXOTQ010000079.1"/>
</dbReference>
<dbReference type="EMBL" id="JAXOTQ010000079">
    <property type="protein sequence ID" value="MDZ5494498.1"/>
    <property type="molecule type" value="Genomic_DNA"/>
</dbReference>
<comment type="caution">
    <text evidence="2">The sequence shown here is derived from an EMBL/GenBank/DDBJ whole genome shotgun (WGS) entry which is preliminary data.</text>
</comment>
<evidence type="ECO:0008006" key="4">
    <source>
        <dbReference type="Google" id="ProtNLM"/>
    </source>
</evidence>
<sequence length="209" mass="22281">MRSRIRSALLLIVTAAAAVLMPPSNAQAAGAVPSHLTITPSSPSYVGYTVTGRVELSFDDYADVTGSVIHLQRTFNGEVTPLPDIVLASSGNWFYDYPQAAGTYEYLATFDGDDVHAPAQATATVTVTRVPSHLSLSANNPSCAGCTISGTIGLWFDDYVDATGSVIHLQRTFNGEVTPLPDIVLASSGNWFYDYPQAAGTYEYLATFD</sequence>
<feature type="signal peptide" evidence="1">
    <location>
        <begin position="1"/>
        <end position="28"/>
    </location>
</feature>
<proteinExistence type="predicted"/>